<evidence type="ECO:0000313" key="1">
    <source>
        <dbReference type="EMBL" id="BBM48573.1"/>
    </source>
</evidence>
<reference evidence="1 3" key="1">
    <citation type="submission" date="2019-07" db="EMBL/GenBank/DDBJ databases">
        <title>Complete Genome Sequence of Leptotrichia wadei Strain JMUB3933.</title>
        <authorList>
            <person name="Watanabe S."/>
            <person name="Cui L."/>
        </authorList>
    </citation>
    <scope>NUCLEOTIDE SEQUENCE [LARGE SCALE GENOMIC DNA]</scope>
    <source>
        <strain evidence="1 3">JMUB3933</strain>
    </source>
</reference>
<gene>
    <name evidence="1" type="ORF">JMUB3933_2089</name>
    <name evidence="2" type="ORF">JMUB3934_2175</name>
</gene>
<evidence type="ECO:0000313" key="3">
    <source>
        <dbReference type="Proteomes" id="UP000321397"/>
    </source>
</evidence>
<reference evidence="2 4" key="2">
    <citation type="submission" date="2019-07" db="EMBL/GenBank/DDBJ databases">
        <title>Complete Genome Sequence of Leptotrichia wadei Strain JMUB3934.</title>
        <authorList>
            <person name="Watanabe S."/>
            <person name="Cui L."/>
        </authorList>
    </citation>
    <scope>NUCLEOTIDE SEQUENCE [LARGE SCALE GENOMIC DNA]</scope>
    <source>
        <strain evidence="2 4">JMUB3934</strain>
    </source>
</reference>
<sequence>MINSLLEEEKNNCLKIDLIFKNILLKFLNKKRRNGLCQSKYLNRSLAEYKNIA</sequence>
<evidence type="ECO:0000313" key="4">
    <source>
        <dbReference type="Proteomes" id="UP000321501"/>
    </source>
</evidence>
<dbReference type="EMBL" id="AP019834">
    <property type="protein sequence ID" value="BBM48573.1"/>
    <property type="molecule type" value="Genomic_DNA"/>
</dbReference>
<proteinExistence type="predicted"/>
<name>A0A510JXM2_9FUSO</name>
<dbReference type="AlphaFoldDB" id="A0A510JXM2"/>
<evidence type="ECO:0000313" key="2">
    <source>
        <dbReference type="EMBL" id="BBM50863.1"/>
    </source>
</evidence>
<dbReference type="Proteomes" id="UP000321397">
    <property type="component" value="Chromosome"/>
</dbReference>
<accession>A0A510JXM2</accession>
<organism evidence="1 3">
    <name type="scientific">Leptotrichia wadei</name>
    <dbReference type="NCBI Taxonomy" id="157687"/>
    <lineage>
        <taxon>Bacteria</taxon>
        <taxon>Fusobacteriati</taxon>
        <taxon>Fusobacteriota</taxon>
        <taxon>Fusobacteriia</taxon>
        <taxon>Fusobacteriales</taxon>
        <taxon>Leptotrichiaceae</taxon>
        <taxon>Leptotrichia</taxon>
    </lineage>
</organism>
<dbReference type="Proteomes" id="UP000321501">
    <property type="component" value="Chromosome"/>
</dbReference>
<protein>
    <submittedName>
        <fullName evidence="1">Uncharacterized protein</fullName>
    </submittedName>
</protein>
<dbReference type="EMBL" id="AP019835">
    <property type="protein sequence ID" value="BBM50863.1"/>
    <property type="molecule type" value="Genomic_DNA"/>
</dbReference>